<dbReference type="SUPFAM" id="SSF56112">
    <property type="entry name" value="Protein kinase-like (PK-like)"/>
    <property type="match status" value="1"/>
</dbReference>
<keyword evidence="9" id="KW-0325">Glycoprotein</keyword>
<feature type="domain" description="Gnk2-homologous" evidence="14">
    <location>
        <begin position="1"/>
        <end position="92"/>
    </location>
</feature>
<reference evidence="16" key="1">
    <citation type="journal article" date="2017" name="Nat. Commun.">
        <title>The asparagus genome sheds light on the origin and evolution of a young Y chromosome.</title>
        <authorList>
            <person name="Harkess A."/>
            <person name="Zhou J."/>
            <person name="Xu C."/>
            <person name="Bowers J.E."/>
            <person name="Van der Hulst R."/>
            <person name="Ayyampalayam S."/>
            <person name="Mercati F."/>
            <person name="Riccardi P."/>
            <person name="McKain M.R."/>
            <person name="Kakrana A."/>
            <person name="Tang H."/>
            <person name="Ray J."/>
            <person name="Groenendijk J."/>
            <person name="Arikit S."/>
            <person name="Mathioni S.M."/>
            <person name="Nakano M."/>
            <person name="Shan H."/>
            <person name="Telgmann-Rauber A."/>
            <person name="Kanno A."/>
            <person name="Yue Z."/>
            <person name="Chen H."/>
            <person name="Li W."/>
            <person name="Chen Y."/>
            <person name="Xu X."/>
            <person name="Zhang Y."/>
            <person name="Luo S."/>
            <person name="Chen H."/>
            <person name="Gao J."/>
            <person name="Mao Z."/>
            <person name="Pires J.C."/>
            <person name="Luo M."/>
            <person name="Kudrna D."/>
            <person name="Wing R.A."/>
            <person name="Meyers B.C."/>
            <person name="Yi K."/>
            <person name="Kong H."/>
            <person name="Lavrijsen P."/>
            <person name="Sunseri F."/>
            <person name="Falavigna A."/>
            <person name="Ye Y."/>
            <person name="Leebens-Mack J.H."/>
            <person name="Chen G."/>
        </authorList>
    </citation>
    <scope>NUCLEOTIDE SEQUENCE [LARGE SCALE GENOMIC DNA]</scope>
    <source>
        <strain evidence="16">cv. DH0086</strain>
    </source>
</reference>
<evidence type="ECO:0000259" key="13">
    <source>
        <dbReference type="PROSITE" id="PS50011"/>
    </source>
</evidence>
<accession>A0A5P1EYE7</accession>
<dbReference type="Pfam" id="PF00069">
    <property type="entry name" value="Pkinase"/>
    <property type="match status" value="1"/>
</dbReference>
<evidence type="ECO:0000256" key="2">
    <source>
        <dbReference type="ARBA" id="ARBA00022679"/>
    </source>
</evidence>
<dbReference type="PROSITE" id="PS51473">
    <property type="entry name" value="GNK2"/>
    <property type="match status" value="1"/>
</dbReference>
<evidence type="ECO:0000256" key="1">
    <source>
        <dbReference type="ARBA" id="ARBA00022527"/>
    </source>
</evidence>
<dbReference type="InterPro" id="IPR002902">
    <property type="entry name" value="GNK2"/>
</dbReference>
<evidence type="ECO:0000256" key="12">
    <source>
        <dbReference type="SAM" id="Phobius"/>
    </source>
</evidence>
<gene>
    <name evidence="15" type="ORF">A4U43_C04F4880</name>
</gene>
<keyword evidence="12" id="KW-0472">Membrane</keyword>
<dbReference type="CDD" id="cd23509">
    <property type="entry name" value="Gnk2-like"/>
    <property type="match status" value="1"/>
</dbReference>
<dbReference type="InterPro" id="IPR011009">
    <property type="entry name" value="Kinase-like_dom_sf"/>
</dbReference>
<dbReference type="EMBL" id="CM007384">
    <property type="protein sequence ID" value="ONK71116.1"/>
    <property type="molecule type" value="Genomic_DNA"/>
</dbReference>
<dbReference type="Gene3D" id="3.30.200.20">
    <property type="entry name" value="Phosphorylase Kinase, domain 1"/>
    <property type="match status" value="1"/>
</dbReference>
<dbReference type="Gene3D" id="1.10.510.10">
    <property type="entry name" value="Transferase(Phosphotransferase) domain 1"/>
    <property type="match status" value="1"/>
</dbReference>
<sequence length="382" mass="41838">MRTKPSSSPNFKTLADGLTRDLSVVTSKVEGFFAAAERGGVYAVAQCARTVSESGCADCLAVAYANVNGCPPDSDGRAYDAGCFMRYSSADFFGKYQTVDLEALLASLGGSSSKGAIIGGVAGGVGGLLLLALVLFLWRRKHRKLNPDRRGNILGATELRGPMNFRYKDLKSATKNFSDETKLGEGGFGDVYKGVLKNGNVVAVKKLAIAQASRAKADFQSEVRLISNVHHRNLVRLLGCSSRGADLLLVYEYMANSSLDKFLFGERRGRLSWKQRFDVIVGTARGLAYLHQEFHVCVIHRDIKSSNILLDDDFQPKIADFGLARLLPGDQSHLSTKFAGTLYADNLIFTCLVIHINVLLMCILLFVVAFLLEFHMIIFLRF</sequence>
<organism evidence="15 16">
    <name type="scientific">Asparagus officinalis</name>
    <name type="common">Garden asparagus</name>
    <dbReference type="NCBI Taxonomy" id="4686"/>
    <lineage>
        <taxon>Eukaryota</taxon>
        <taxon>Viridiplantae</taxon>
        <taxon>Streptophyta</taxon>
        <taxon>Embryophyta</taxon>
        <taxon>Tracheophyta</taxon>
        <taxon>Spermatophyta</taxon>
        <taxon>Magnoliopsida</taxon>
        <taxon>Liliopsida</taxon>
        <taxon>Asparagales</taxon>
        <taxon>Asparagaceae</taxon>
        <taxon>Asparagoideae</taxon>
        <taxon>Asparagus</taxon>
    </lineage>
</organism>
<keyword evidence="6" id="KW-0418">Kinase</keyword>
<dbReference type="OMA" id="LEWYETI"/>
<dbReference type="InterPro" id="IPR017441">
    <property type="entry name" value="Protein_kinase_ATP_BS"/>
</dbReference>
<evidence type="ECO:0000256" key="4">
    <source>
        <dbReference type="ARBA" id="ARBA00022737"/>
    </source>
</evidence>
<name>A0A5P1EYE7_ASPOF</name>
<evidence type="ECO:0000256" key="8">
    <source>
        <dbReference type="ARBA" id="ARBA00023170"/>
    </source>
</evidence>
<dbReference type="FunFam" id="1.10.510.10:FF:001424">
    <property type="entry name" value="Protein kinase superfamily protein"/>
    <property type="match status" value="1"/>
</dbReference>
<keyword evidence="3" id="KW-0732">Signal</keyword>
<dbReference type="InterPro" id="IPR000719">
    <property type="entry name" value="Prot_kinase_dom"/>
</dbReference>
<dbReference type="GO" id="GO:0005524">
    <property type="term" value="F:ATP binding"/>
    <property type="evidence" value="ECO:0007669"/>
    <property type="project" value="UniProtKB-UniRule"/>
</dbReference>
<dbReference type="PROSITE" id="PS50011">
    <property type="entry name" value="PROTEIN_KINASE_DOM"/>
    <property type="match status" value="1"/>
</dbReference>
<evidence type="ECO:0000256" key="7">
    <source>
        <dbReference type="ARBA" id="ARBA00022840"/>
    </source>
</evidence>
<keyword evidence="4" id="KW-0677">Repeat</keyword>
<keyword evidence="1 11" id="KW-0723">Serine/threonine-protein kinase</keyword>
<feature type="binding site" evidence="10">
    <location>
        <position position="206"/>
    </location>
    <ligand>
        <name>ATP</name>
        <dbReference type="ChEBI" id="CHEBI:30616"/>
    </ligand>
</feature>
<dbReference type="FunFam" id="3.30.200.20:FF:000177">
    <property type="entry name" value="Cysteine-rich receptor-like protein kinase 2"/>
    <property type="match status" value="1"/>
</dbReference>
<keyword evidence="5 10" id="KW-0547">Nucleotide-binding</keyword>
<dbReference type="Gramene" id="ONK71116">
    <property type="protein sequence ID" value="ONK71116"/>
    <property type="gene ID" value="A4U43_C04F4880"/>
</dbReference>
<evidence type="ECO:0000256" key="10">
    <source>
        <dbReference type="PROSITE-ProRule" id="PRU10141"/>
    </source>
</evidence>
<dbReference type="InterPro" id="IPR038408">
    <property type="entry name" value="GNK2_sf"/>
</dbReference>
<evidence type="ECO:0008006" key="17">
    <source>
        <dbReference type="Google" id="ProtNLM"/>
    </source>
</evidence>
<evidence type="ECO:0000313" key="16">
    <source>
        <dbReference type="Proteomes" id="UP000243459"/>
    </source>
</evidence>
<dbReference type="SMART" id="SM00220">
    <property type="entry name" value="S_TKc"/>
    <property type="match status" value="1"/>
</dbReference>
<feature type="transmembrane region" description="Helical" evidence="12">
    <location>
        <begin position="347"/>
        <end position="372"/>
    </location>
</feature>
<evidence type="ECO:0000256" key="5">
    <source>
        <dbReference type="ARBA" id="ARBA00022741"/>
    </source>
</evidence>
<evidence type="ECO:0000256" key="9">
    <source>
        <dbReference type="ARBA" id="ARBA00023180"/>
    </source>
</evidence>
<dbReference type="PROSITE" id="PS00108">
    <property type="entry name" value="PROTEIN_KINASE_ST"/>
    <property type="match status" value="1"/>
</dbReference>
<keyword evidence="8" id="KW-0675">Receptor</keyword>
<dbReference type="Gene3D" id="3.30.430.20">
    <property type="entry name" value="Gnk2 domain, C-X8-C-X2-C motif"/>
    <property type="match status" value="1"/>
</dbReference>
<dbReference type="GO" id="GO:0004674">
    <property type="term" value="F:protein serine/threonine kinase activity"/>
    <property type="evidence" value="ECO:0007669"/>
    <property type="project" value="UniProtKB-KW"/>
</dbReference>
<dbReference type="Proteomes" id="UP000243459">
    <property type="component" value="Chromosome 4"/>
</dbReference>
<feature type="domain" description="Protein kinase" evidence="13">
    <location>
        <begin position="177"/>
        <end position="382"/>
    </location>
</feature>
<evidence type="ECO:0000259" key="14">
    <source>
        <dbReference type="PROSITE" id="PS51473"/>
    </source>
</evidence>
<comment type="similarity">
    <text evidence="11">Belongs to the protein kinase superfamily.</text>
</comment>
<dbReference type="AlphaFoldDB" id="A0A5P1EYE7"/>
<feature type="transmembrane region" description="Helical" evidence="12">
    <location>
        <begin position="116"/>
        <end position="138"/>
    </location>
</feature>
<protein>
    <recommendedName>
        <fullName evidence="17">Protein kinase domain-containing protein</fullName>
    </recommendedName>
</protein>
<dbReference type="InterPro" id="IPR008271">
    <property type="entry name" value="Ser/Thr_kinase_AS"/>
</dbReference>
<keyword evidence="16" id="KW-1185">Reference proteome</keyword>
<evidence type="ECO:0000313" key="15">
    <source>
        <dbReference type="EMBL" id="ONK71116.1"/>
    </source>
</evidence>
<evidence type="ECO:0000256" key="11">
    <source>
        <dbReference type="RuleBase" id="RU000304"/>
    </source>
</evidence>
<keyword evidence="12" id="KW-1133">Transmembrane helix</keyword>
<keyword evidence="2" id="KW-0808">Transferase</keyword>
<dbReference type="InterPro" id="IPR052059">
    <property type="entry name" value="CR_Ser/Thr_kinase"/>
</dbReference>
<dbReference type="PROSITE" id="PS00107">
    <property type="entry name" value="PROTEIN_KINASE_ATP"/>
    <property type="match status" value="1"/>
</dbReference>
<evidence type="ECO:0000256" key="6">
    <source>
        <dbReference type="ARBA" id="ARBA00022777"/>
    </source>
</evidence>
<keyword evidence="7 10" id="KW-0067">ATP-binding</keyword>
<keyword evidence="12" id="KW-0812">Transmembrane</keyword>
<dbReference type="Pfam" id="PF01657">
    <property type="entry name" value="Stress-antifung"/>
    <property type="match status" value="1"/>
</dbReference>
<proteinExistence type="inferred from homology"/>
<dbReference type="PANTHER" id="PTHR47973">
    <property type="entry name" value="CYSTEINE-RICH RECEPTOR-LIKE PROTEIN KINASE 3"/>
    <property type="match status" value="1"/>
</dbReference>
<evidence type="ECO:0000256" key="3">
    <source>
        <dbReference type="ARBA" id="ARBA00022729"/>
    </source>
</evidence>